<evidence type="ECO:0000313" key="2">
    <source>
        <dbReference type="Proteomes" id="UP000189703"/>
    </source>
</evidence>
<dbReference type="Pfam" id="PF14144">
    <property type="entry name" value="DOG1"/>
    <property type="match status" value="1"/>
</dbReference>
<feature type="domain" description="DOG1" evidence="1">
    <location>
        <begin position="7"/>
        <end position="228"/>
    </location>
</feature>
<dbReference type="GO" id="GO:0043565">
    <property type="term" value="F:sequence-specific DNA binding"/>
    <property type="evidence" value="ECO:0007669"/>
    <property type="project" value="InterPro"/>
</dbReference>
<evidence type="ECO:0000313" key="3">
    <source>
        <dbReference type="RefSeq" id="XP_010276977.1"/>
    </source>
</evidence>
<dbReference type="GeneID" id="104611565"/>
<dbReference type="OMA" id="MTHYEDY"/>
<reference evidence="3" key="1">
    <citation type="submission" date="2025-08" db="UniProtKB">
        <authorList>
            <consortium name="RefSeq"/>
        </authorList>
    </citation>
    <scope>IDENTIFICATION</scope>
</reference>
<dbReference type="KEGG" id="nnu:104611565"/>
<proteinExistence type="predicted"/>
<organism evidence="2 3">
    <name type="scientific">Nelumbo nucifera</name>
    <name type="common">Sacred lotus</name>
    <dbReference type="NCBI Taxonomy" id="4432"/>
    <lineage>
        <taxon>Eukaryota</taxon>
        <taxon>Viridiplantae</taxon>
        <taxon>Streptophyta</taxon>
        <taxon>Embryophyta</taxon>
        <taxon>Tracheophyta</taxon>
        <taxon>Spermatophyta</taxon>
        <taxon>Magnoliopsida</taxon>
        <taxon>Proteales</taxon>
        <taxon>Nelumbonaceae</taxon>
        <taxon>Nelumbo</taxon>
    </lineage>
</organism>
<evidence type="ECO:0000259" key="1">
    <source>
        <dbReference type="PROSITE" id="PS51806"/>
    </source>
</evidence>
<dbReference type="InterPro" id="IPR051886">
    <property type="entry name" value="Seed_Dev/Stress_Resp_Reg"/>
</dbReference>
<dbReference type="OrthoDB" id="542841at2759"/>
<dbReference type="eggNOG" id="ENOG502QUQR">
    <property type="taxonomic scope" value="Eukaryota"/>
</dbReference>
<dbReference type="InParanoid" id="A0A1U8B7H3"/>
<dbReference type="PANTHER" id="PTHR46354:SF12">
    <property type="entry name" value="DNA-BINDING PROTEIN-LIKE PROTEIN"/>
    <property type="match status" value="1"/>
</dbReference>
<dbReference type="InterPro" id="IPR025422">
    <property type="entry name" value="TGA_domain"/>
</dbReference>
<dbReference type="Proteomes" id="UP000189703">
    <property type="component" value="Unplaced"/>
</dbReference>
<dbReference type="PANTHER" id="PTHR46354">
    <property type="entry name" value="DOG1 DOMAIN-CONTAINING PROTEIN"/>
    <property type="match status" value="1"/>
</dbReference>
<dbReference type="RefSeq" id="XP_010276977.1">
    <property type="nucleotide sequence ID" value="XM_010278675.2"/>
</dbReference>
<dbReference type="PROSITE" id="PS51806">
    <property type="entry name" value="DOG1"/>
    <property type="match status" value="1"/>
</dbReference>
<gene>
    <name evidence="3" type="primary">LOC104611565</name>
</gene>
<keyword evidence="2" id="KW-1185">Reference proteome</keyword>
<name>A0A1U8B7H3_NELNU</name>
<dbReference type="AlphaFoldDB" id="A0A1U8B7H3"/>
<accession>A0A1U8B7H3</accession>
<protein>
    <submittedName>
        <fullName evidence="3">Transcription factor TGA2</fullName>
    </submittedName>
</protein>
<sequence>MNPIPAKTFFERFHNTWLQHLHLLLSQLSAAPKPTSPEDHRYLSQLADRVMTHYEDYYRIKSHAAKHDVLAMFSAPWTTSLESSLHWIAGWRPTTVFHIVYTESSVRFEAQIVDLLRGHRTGDLGDLTPRQLTRVSELQCQTVREENEITEELSQWQNNSCDLVSPSANMEANIERLVEVLEKADDLRLKTLRRVVEILTPQQAVEFLIATAEVQLGIRGWGLEKDRKRESM</sequence>
<dbReference type="GO" id="GO:0006351">
    <property type="term" value="P:DNA-templated transcription"/>
    <property type="evidence" value="ECO:0007669"/>
    <property type="project" value="InterPro"/>
</dbReference>